<keyword evidence="2" id="KW-0670">Pyruvate</keyword>
<feature type="domain" description="Mycothiol-dependent maleylpyruvate isomerase metal-binding" evidence="1">
    <location>
        <begin position="9"/>
        <end position="143"/>
    </location>
</feature>
<dbReference type="RefSeq" id="WP_089309520.1">
    <property type="nucleotide sequence ID" value="NZ_FZNP01000001.1"/>
</dbReference>
<keyword evidence="3" id="KW-1185">Reference proteome</keyword>
<evidence type="ECO:0000313" key="3">
    <source>
        <dbReference type="Proteomes" id="UP000198420"/>
    </source>
</evidence>
<gene>
    <name evidence="2" type="ORF">SAMN06265355_10168</name>
</gene>
<name>A0A238ULM1_9ACTN</name>
<dbReference type="GO" id="GO:0016853">
    <property type="term" value="F:isomerase activity"/>
    <property type="evidence" value="ECO:0007669"/>
    <property type="project" value="UniProtKB-KW"/>
</dbReference>
<dbReference type="InterPro" id="IPR024344">
    <property type="entry name" value="MDMPI_metal-binding"/>
</dbReference>
<proteinExistence type="predicted"/>
<dbReference type="SUPFAM" id="SSF109854">
    <property type="entry name" value="DinB/YfiT-like putative metalloenzymes"/>
    <property type="match status" value="1"/>
</dbReference>
<accession>A0A238ULM1</accession>
<dbReference type="InterPro" id="IPR034660">
    <property type="entry name" value="DinB/YfiT-like"/>
</dbReference>
<dbReference type="GO" id="GO:0046872">
    <property type="term" value="F:metal ion binding"/>
    <property type="evidence" value="ECO:0007669"/>
    <property type="project" value="InterPro"/>
</dbReference>
<evidence type="ECO:0000313" key="2">
    <source>
        <dbReference type="EMBL" id="SNR22914.1"/>
    </source>
</evidence>
<organism evidence="2 3">
    <name type="scientific">Actinomadura mexicana</name>
    <dbReference type="NCBI Taxonomy" id="134959"/>
    <lineage>
        <taxon>Bacteria</taxon>
        <taxon>Bacillati</taxon>
        <taxon>Actinomycetota</taxon>
        <taxon>Actinomycetes</taxon>
        <taxon>Streptosporangiales</taxon>
        <taxon>Thermomonosporaceae</taxon>
        <taxon>Actinomadura</taxon>
    </lineage>
</organism>
<dbReference type="Gene3D" id="1.20.120.450">
    <property type="entry name" value="dinb family like domain"/>
    <property type="match status" value="1"/>
</dbReference>
<keyword evidence="2" id="KW-0413">Isomerase</keyword>
<protein>
    <submittedName>
        <fullName evidence="2">Maleylpyruvate isomerase</fullName>
    </submittedName>
</protein>
<reference evidence="3" key="1">
    <citation type="submission" date="2017-06" db="EMBL/GenBank/DDBJ databases">
        <authorList>
            <person name="Varghese N."/>
            <person name="Submissions S."/>
        </authorList>
    </citation>
    <scope>NUCLEOTIDE SEQUENCE [LARGE SCALE GENOMIC DNA]</scope>
    <source>
        <strain evidence="3">DSM 44485</strain>
    </source>
</reference>
<dbReference type="AlphaFoldDB" id="A0A238ULM1"/>
<dbReference type="NCBIfam" id="TIGR03083">
    <property type="entry name" value="maleylpyruvate isomerase family mycothiol-dependent enzyme"/>
    <property type="match status" value="1"/>
</dbReference>
<dbReference type="Proteomes" id="UP000198420">
    <property type="component" value="Unassembled WGS sequence"/>
</dbReference>
<dbReference type="InterPro" id="IPR017517">
    <property type="entry name" value="Maleyloyr_isom"/>
</dbReference>
<dbReference type="EMBL" id="FZNP01000001">
    <property type="protein sequence ID" value="SNR22914.1"/>
    <property type="molecule type" value="Genomic_DNA"/>
</dbReference>
<sequence>MNPRIWTDRGTARFLATLDRLTDDELSASTRLDGWTRRHVVAHVHGNAEALRRLLSWAATGVENRMYAGPEQRSAEIEELSALPAGELRALVHRSASRLGADMDALPEDAWDIPVVTAQGRTVPAAEISWMRAREVWVHTVDLDAGVTFADLPDDLNAALVVDAASKQANKGNAARLAEWLTGRTANAPELTPWL</sequence>
<dbReference type="Pfam" id="PF11716">
    <property type="entry name" value="MDMPI_N"/>
    <property type="match status" value="1"/>
</dbReference>
<dbReference type="OrthoDB" id="5118203at2"/>
<evidence type="ECO:0000259" key="1">
    <source>
        <dbReference type="Pfam" id="PF11716"/>
    </source>
</evidence>